<evidence type="ECO:0000256" key="3">
    <source>
        <dbReference type="ARBA" id="ARBA00022833"/>
    </source>
</evidence>
<organism evidence="6">
    <name type="scientific">uncultured marine microorganism HF4000_005I08</name>
    <dbReference type="NCBI Taxonomy" id="455507"/>
    <lineage>
        <taxon>unclassified sequences</taxon>
        <taxon>environmental samples</taxon>
    </lineage>
</organism>
<name>B3T0H8_9ZZZZ</name>
<dbReference type="InterPro" id="IPR006913">
    <property type="entry name" value="CENP-V/GFA"/>
</dbReference>
<comment type="similarity">
    <text evidence="1">Belongs to the Gfa family.</text>
</comment>
<dbReference type="InterPro" id="IPR011057">
    <property type="entry name" value="Mss4-like_sf"/>
</dbReference>
<evidence type="ECO:0000313" key="6">
    <source>
        <dbReference type="EMBL" id="ABZ06087.1"/>
    </source>
</evidence>
<evidence type="ECO:0000259" key="5">
    <source>
        <dbReference type="PROSITE" id="PS51891"/>
    </source>
</evidence>
<dbReference type="PANTHER" id="PTHR28620:SF1">
    <property type="entry name" value="CENP-V_GFA DOMAIN-CONTAINING PROTEIN"/>
    <property type="match status" value="1"/>
</dbReference>
<dbReference type="SUPFAM" id="SSF51316">
    <property type="entry name" value="Mss4-like"/>
    <property type="match status" value="1"/>
</dbReference>
<dbReference type="Pfam" id="PF04828">
    <property type="entry name" value="GFA"/>
    <property type="match status" value="1"/>
</dbReference>
<dbReference type="GO" id="GO:0016846">
    <property type="term" value="F:carbon-sulfur lyase activity"/>
    <property type="evidence" value="ECO:0007669"/>
    <property type="project" value="InterPro"/>
</dbReference>
<dbReference type="PROSITE" id="PS51891">
    <property type="entry name" value="CENP_V_GFA"/>
    <property type="match status" value="1"/>
</dbReference>
<keyword evidence="2" id="KW-0479">Metal-binding</keyword>
<dbReference type="GO" id="GO:0046872">
    <property type="term" value="F:metal ion binding"/>
    <property type="evidence" value="ECO:0007669"/>
    <property type="project" value="UniProtKB-KW"/>
</dbReference>
<evidence type="ECO:0000256" key="2">
    <source>
        <dbReference type="ARBA" id="ARBA00022723"/>
    </source>
</evidence>
<gene>
    <name evidence="6" type="ORF">ALOHA_HF4000005I08ctg1g14</name>
</gene>
<dbReference type="Gene3D" id="2.170.150.70">
    <property type="match status" value="1"/>
</dbReference>
<evidence type="ECO:0000256" key="4">
    <source>
        <dbReference type="SAM" id="MobiDB-lite"/>
    </source>
</evidence>
<dbReference type="PANTHER" id="PTHR28620">
    <property type="entry name" value="CENTROMERE PROTEIN V"/>
    <property type="match status" value="1"/>
</dbReference>
<sequence length="141" mass="15339">MLEFKGGCHCGNISVVYKTTISAKDAVPRACQCSFCRKHATRALSDPSGHLAITITDPARLGRYQFGTKATEFLVCSTCGVYVSAYMPDGDRAYANVMANALHDPDAFGPGVATNYGSEDEAGKRERRRQKWTPVTLTVKN</sequence>
<reference evidence="6" key="1">
    <citation type="journal article" date="2008" name="ISME J.">
        <title>Genomic patterns of recombination, clonal divergence and environment in marine microbial populations.</title>
        <authorList>
            <person name="Konstantinidis K.T."/>
            <person name="Delong E.F."/>
        </authorList>
    </citation>
    <scope>NUCLEOTIDE SEQUENCE</scope>
</reference>
<evidence type="ECO:0000256" key="1">
    <source>
        <dbReference type="ARBA" id="ARBA00005495"/>
    </source>
</evidence>
<feature type="region of interest" description="Disordered" evidence="4">
    <location>
        <begin position="114"/>
        <end position="141"/>
    </location>
</feature>
<feature type="domain" description="CENP-V/GFA" evidence="5">
    <location>
        <begin position="4"/>
        <end position="117"/>
    </location>
</feature>
<dbReference type="InterPro" id="IPR052355">
    <property type="entry name" value="CENP-V-like"/>
</dbReference>
<accession>B3T0H8</accession>
<dbReference type="AlphaFoldDB" id="B3T0H8"/>
<protein>
    <recommendedName>
        <fullName evidence="5">CENP-V/GFA domain-containing protein</fullName>
    </recommendedName>
</protein>
<keyword evidence="3" id="KW-0862">Zinc</keyword>
<dbReference type="EMBL" id="EU016566">
    <property type="protein sequence ID" value="ABZ06087.1"/>
    <property type="molecule type" value="Genomic_DNA"/>
</dbReference>
<proteinExistence type="inferred from homology"/>